<dbReference type="InterPro" id="IPR003713">
    <property type="entry name" value="FliS"/>
</dbReference>
<dbReference type="NCBIfam" id="TIGR00208">
    <property type="entry name" value="fliS"/>
    <property type="match status" value="1"/>
</dbReference>
<evidence type="ECO:0000256" key="1">
    <source>
        <dbReference type="ARBA" id="ARBA00004514"/>
    </source>
</evidence>
<comment type="caution">
    <text evidence="7">The sequence shown here is derived from an EMBL/GenBank/DDBJ whole genome shotgun (WGS) entry which is preliminary data.</text>
</comment>
<dbReference type="PIRSF" id="PIRSF039090">
    <property type="entry name" value="Flis"/>
    <property type="match status" value="1"/>
</dbReference>
<keyword evidence="4 6" id="KW-1005">Bacterial flagellum biogenesis</keyword>
<dbReference type="CDD" id="cd16098">
    <property type="entry name" value="FliS"/>
    <property type="match status" value="1"/>
</dbReference>
<dbReference type="GO" id="GO:0005829">
    <property type="term" value="C:cytosol"/>
    <property type="evidence" value="ECO:0007669"/>
    <property type="project" value="UniProtKB-SubCell"/>
</dbReference>
<dbReference type="GO" id="GO:0044780">
    <property type="term" value="P:bacterial-type flagellum assembly"/>
    <property type="evidence" value="ECO:0007669"/>
    <property type="project" value="InterPro"/>
</dbReference>
<organism evidence="7 8">
    <name type="scientific">Cytobacillus horneckiae</name>
    <dbReference type="NCBI Taxonomy" id="549687"/>
    <lineage>
        <taxon>Bacteria</taxon>
        <taxon>Bacillati</taxon>
        <taxon>Bacillota</taxon>
        <taxon>Bacilli</taxon>
        <taxon>Bacillales</taxon>
        <taxon>Bacillaceae</taxon>
        <taxon>Cytobacillus</taxon>
    </lineage>
</organism>
<comment type="subcellular location">
    <subcellularLocation>
        <location evidence="1 6">Cytoplasm</location>
        <location evidence="1 6">Cytosol</location>
    </subcellularLocation>
</comment>
<dbReference type="GO" id="GO:0071973">
    <property type="term" value="P:bacterial-type flagellum-dependent cell motility"/>
    <property type="evidence" value="ECO:0007669"/>
    <property type="project" value="TreeGrafter"/>
</dbReference>
<dbReference type="PANTHER" id="PTHR34773">
    <property type="entry name" value="FLAGELLAR SECRETION CHAPERONE FLIS"/>
    <property type="match status" value="1"/>
</dbReference>
<reference evidence="7 8" key="1">
    <citation type="journal article" date="2010" name="Int. J. Syst. Evol. Microbiol.">
        <title>Bacillus horneckiae sp. nov., isolated from a spacecraft-assembly clean room.</title>
        <authorList>
            <person name="Vaishampayan P."/>
            <person name="Probst A."/>
            <person name="Krishnamurthi S."/>
            <person name="Ghosh S."/>
            <person name="Osman S."/>
            <person name="McDowall A."/>
            <person name="Ruckmani A."/>
            <person name="Mayilraj S."/>
            <person name="Venkateswaran K."/>
        </authorList>
    </citation>
    <scope>NUCLEOTIDE SEQUENCE [LARGE SCALE GENOMIC DNA]</scope>
    <source>
        <strain evidence="8">1PO1SC</strain>
    </source>
</reference>
<dbReference type="SUPFAM" id="SSF101116">
    <property type="entry name" value="Flagellar export chaperone FliS"/>
    <property type="match status" value="1"/>
</dbReference>
<keyword evidence="7" id="KW-0969">Cilium</keyword>
<sequence>MAVNPYQKYQQISVNTATPAELTLMLYNGCLKFIAMAKQAMEQADVSKRNEFIQKSQNIIQEFMVTLNSDVAMSNDLMRIYDYILRRLIDANTNNDLEALTEAEGMVLDLRNTWKEMMANQKKPKMAGSEQS</sequence>
<keyword evidence="8" id="KW-1185">Reference proteome</keyword>
<name>A0A2N0ZBM3_9BACI</name>
<dbReference type="Proteomes" id="UP000233343">
    <property type="component" value="Unassembled WGS sequence"/>
</dbReference>
<comment type="similarity">
    <text evidence="2 6">Belongs to the FliS family.</text>
</comment>
<dbReference type="AlphaFoldDB" id="A0A2N0ZBM3"/>
<dbReference type="EMBL" id="PISD01000054">
    <property type="protein sequence ID" value="PKG26908.1"/>
    <property type="molecule type" value="Genomic_DNA"/>
</dbReference>
<evidence type="ECO:0000313" key="8">
    <source>
        <dbReference type="Proteomes" id="UP000233343"/>
    </source>
</evidence>
<evidence type="ECO:0000256" key="2">
    <source>
        <dbReference type="ARBA" id="ARBA00008787"/>
    </source>
</evidence>
<dbReference type="Pfam" id="PF02561">
    <property type="entry name" value="FliS"/>
    <property type="match status" value="1"/>
</dbReference>
<keyword evidence="3 6" id="KW-0963">Cytoplasm</keyword>
<evidence type="ECO:0000256" key="4">
    <source>
        <dbReference type="ARBA" id="ARBA00022795"/>
    </source>
</evidence>
<dbReference type="RefSeq" id="WP_066189845.1">
    <property type="nucleotide sequence ID" value="NZ_JAFDQP010000001.1"/>
</dbReference>
<protein>
    <recommendedName>
        <fullName evidence="6">Flagellar secretion chaperone FliS</fullName>
    </recommendedName>
</protein>
<evidence type="ECO:0000256" key="6">
    <source>
        <dbReference type="PIRNR" id="PIRNR039090"/>
    </source>
</evidence>
<keyword evidence="7" id="KW-0282">Flagellum</keyword>
<gene>
    <name evidence="7" type="primary">fliS</name>
    <name evidence="7" type="ORF">CWS20_21620</name>
</gene>
<dbReference type="PANTHER" id="PTHR34773:SF1">
    <property type="entry name" value="FLAGELLAR SECRETION CHAPERONE FLIS"/>
    <property type="match status" value="1"/>
</dbReference>
<proteinExistence type="inferred from homology"/>
<dbReference type="InterPro" id="IPR036584">
    <property type="entry name" value="FliS_sf"/>
</dbReference>
<evidence type="ECO:0000313" key="7">
    <source>
        <dbReference type="EMBL" id="PKG26908.1"/>
    </source>
</evidence>
<evidence type="ECO:0000256" key="5">
    <source>
        <dbReference type="ARBA" id="ARBA00023186"/>
    </source>
</evidence>
<dbReference type="Gene3D" id="1.20.120.340">
    <property type="entry name" value="Flagellar protein FliS"/>
    <property type="match status" value="1"/>
</dbReference>
<evidence type="ECO:0000256" key="3">
    <source>
        <dbReference type="ARBA" id="ARBA00022490"/>
    </source>
</evidence>
<accession>A0A2N0ZBM3</accession>
<keyword evidence="5" id="KW-0143">Chaperone</keyword>
<keyword evidence="7" id="KW-0966">Cell projection</keyword>